<evidence type="ECO:0000313" key="1">
    <source>
        <dbReference type="EMBL" id="TDO15213.1"/>
    </source>
</evidence>
<dbReference type="Proteomes" id="UP000295150">
    <property type="component" value="Unassembled WGS sequence"/>
</dbReference>
<proteinExistence type="predicted"/>
<keyword evidence="2" id="KW-1185">Reference proteome</keyword>
<accession>A0A4R6I037</accession>
<gene>
    <name evidence="1" type="ORF">DFO68_10244</name>
</gene>
<evidence type="ECO:0000313" key="2">
    <source>
        <dbReference type="Proteomes" id="UP000295150"/>
    </source>
</evidence>
<dbReference type="EMBL" id="SNWH01000002">
    <property type="protein sequence ID" value="TDO15213.1"/>
    <property type="molecule type" value="Genomic_DNA"/>
</dbReference>
<sequence length="44" mass="4638">MLRALVKVLRAAKAEGGQLLDDVTPAQGAEAILKLLRDEGVLPP</sequence>
<protein>
    <submittedName>
        <fullName evidence="1">Uncharacterized protein</fullName>
    </submittedName>
</protein>
<name>A0A4R6I037_9GAMM</name>
<comment type="caution">
    <text evidence="1">The sequence shown here is derived from an EMBL/GenBank/DDBJ whole genome shotgun (WGS) entry which is preliminary data.</text>
</comment>
<organism evidence="1 2">
    <name type="scientific">Halomonas ventosae</name>
    <dbReference type="NCBI Taxonomy" id="229007"/>
    <lineage>
        <taxon>Bacteria</taxon>
        <taxon>Pseudomonadati</taxon>
        <taxon>Pseudomonadota</taxon>
        <taxon>Gammaproteobacteria</taxon>
        <taxon>Oceanospirillales</taxon>
        <taxon>Halomonadaceae</taxon>
        <taxon>Halomonas</taxon>
    </lineage>
</organism>
<reference evidence="1 2" key="1">
    <citation type="submission" date="2019-03" db="EMBL/GenBank/DDBJ databases">
        <title>Freshwater and sediment microbial communities from various areas in North America, analyzing microbe dynamics in response to fracking.</title>
        <authorList>
            <person name="Lamendella R."/>
        </authorList>
    </citation>
    <scope>NUCLEOTIDE SEQUENCE [LARGE SCALE GENOMIC DNA]</scope>
    <source>
        <strain evidence="1 2">1_TX</strain>
    </source>
</reference>
<dbReference type="RefSeq" id="WP_279512791.1">
    <property type="nucleotide sequence ID" value="NZ_SNWH01000002.1"/>
</dbReference>
<dbReference type="AlphaFoldDB" id="A0A4R6I037"/>